<evidence type="ECO:0000313" key="1">
    <source>
        <dbReference type="EMBL" id="RUO95405.1"/>
    </source>
</evidence>
<organism evidence="1 2">
    <name type="scientific">Jimgerdemannia flammicorona</name>
    <dbReference type="NCBI Taxonomy" id="994334"/>
    <lineage>
        <taxon>Eukaryota</taxon>
        <taxon>Fungi</taxon>
        <taxon>Fungi incertae sedis</taxon>
        <taxon>Mucoromycota</taxon>
        <taxon>Mucoromycotina</taxon>
        <taxon>Endogonomycetes</taxon>
        <taxon>Endogonales</taxon>
        <taxon>Endogonaceae</taxon>
        <taxon>Jimgerdemannia</taxon>
    </lineage>
</organism>
<reference evidence="1 2" key="1">
    <citation type="journal article" date="2018" name="New Phytol.">
        <title>Phylogenomics of Endogonaceae and evolution of mycorrhizas within Mucoromycota.</title>
        <authorList>
            <person name="Chang Y."/>
            <person name="Desiro A."/>
            <person name="Na H."/>
            <person name="Sandor L."/>
            <person name="Lipzen A."/>
            <person name="Clum A."/>
            <person name="Barry K."/>
            <person name="Grigoriev I.V."/>
            <person name="Martin F.M."/>
            <person name="Stajich J.E."/>
            <person name="Smith M.E."/>
            <person name="Bonito G."/>
            <person name="Spatafora J.W."/>
        </authorList>
    </citation>
    <scope>NUCLEOTIDE SEQUENCE [LARGE SCALE GENOMIC DNA]</scope>
    <source>
        <strain evidence="1 2">GMNB39</strain>
    </source>
</reference>
<comment type="caution">
    <text evidence="1">The sequence shown here is derived from an EMBL/GenBank/DDBJ whole genome shotgun (WGS) entry which is preliminary data.</text>
</comment>
<name>A0A432ZYJ1_9FUNG</name>
<evidence type="ECO:0000313" key="2">
    <source>
        <dbReference type="Proteomes" id="UP000268093"/>
    </source>
</evidence>
<dbReference type="EMBL" id="RBNI01030490">
    <property type="protein sequence ID" value="RUO95405.1"/>
    <property type="molecule type" value="Genomic_DNA"/>
</dbReference>
<gene>
    <name evidence="1" type="ORF">BC936DRAFT_144134</name>
</gene>
<protein>
    <submittedName>
        <fullName evidence="1">Uncharacterized protein</fullName>
    </submittedName>
</protein>
<sequence>MGSCERPCILSRPACIEICFTKTFICLHCRGVMFFSSQGAKIRLRLIRLLMQVMTIRWRGLQISQELALVPTTLKYSDRLTPPPHATTGLLPSSHDNAGDSADASTLPGYRHLYIPACLAPRPVEHTCQVTSPCWTWPISSTFW</sequence>
<dbReference type="AlphaFoldDB" id="A0A432ZYJ1"/>
<proteinExistence type="predicted"/>
<accession>A0A432ZYJ1</accession>
<dbReference type="Proteomes" id="UP000268093">
    <property type="component" value="Unassembled WGS sequence"/>
</dbReference>
<keyword evidence="2" id="KW-1185">Reference proteome</keyword>